<comment type="caution">
    <text evidence="1">The sequence shown here is derived from an EMBL/GenBank/DDBJ whole genome shotgun (WGS) entry which is preliminary data.</text>
</comment>
<dbReference type="InterPro" id="IPR059206">
    <property type="entry name" value="Sll1717-like"/>
</dbReference>
<dbReference type="InterPro" id="IPR027417">
    <property type="entry name" value="P-loop_NTPase"/>
</dbReference>
<gene>
    <name evidence="1" type="ORF">GT747_05540</name>
</gene>
<dbReference type="Proteomes" id="UP000474718">
    <property type="component" value="Unassembled WGS sequence"/>
</dbReference>
<dbReference type="RefSeq" id="WP_161213373.1">
    <property type="nucleotide sequence ID" value="NZ_WWVX01000003.1"/>
</dbReference>
<reference evidence="1 2" key="1">
    <citation type="journal article" date="2019" name="Nat. Med.">
        <title>A library of human gut bacterial isolates paired with longitudinal multiomics data enables mechanistic microbiome research.</title>
        <authorList>
            <person name="Poyet M."/>
            <person name="Groussin M."/>
            <person name="Gibbons S.M."/>
            <person name="Avila-Pacheco J."/>
            <person name="Jiang X."/>
            <person name="Kearney S.M."/>
            <person name="Perrotta A.R."/>
            <person name="Berdy B."/>
            <person name="Zhao S."/>
            <person name="Lieberman T.D."/>
            <person name="Swanson P.K."/>
            <person name="Smith M."/>
            <person name="Roesemann S."/>
            <person name="Alexander J.E."/>
            <person name="Rich S.A."/>
            <person name="Livny J."/>
            <person name="Vlamakis H."/>
            <person name="Clish C."/>
            <person name="Bullock K."/>
            <person name="Deik A."/>
            <person name="Scott J."/>
            <person name="Pierce K.A."/>
            <person name="Xavier R.J."/>
            <person name="Alm E.J."/>
        </authorList>
    </citation>
    <scope>NUCLEOTIDE SEQUENCE [LARGE SCALE GENOMIC DNA]</scope>
    <source>
        <strain evidence="1 2">BIOML-A2</strain>
    </source>
</reference>
<sequence>MKKETLLKELNFGSVDSESETNLDKIFIQTKNFDEFLDPNTALLLGSKGAGKSALYRLFTKYEESAREMAQHAIDNVYLVAGVGFKDVAEMDDMQLLNQIESQNISPEAAWKIYITYKIIHSLYKSYSIVCGKNGRRVLQKSHSIKDYRISAILKRLYECFIGEPPQLEQIDFKDVSILLSKNSKVSIYELLSEINDYLVSEKKTVWLLLDKIDELFPNKANVRKECIEGLFLAYIDFVSRYSNIKLKIFLRTDIWNTLSFVNKSHLTDKTTIITWHEDSLKHLLVKRAVYNKTIRKYVEESAHTDSWEKDVNGCFNALFPPKVYPGPREAKTMSWIIERSKDGLGGVYPREIINFGNYSKQEELKLKEEFDREINPNTSLISGLSIRNAFSYVSTVKVQSYLSEFRYLSKHFERFTGQQTAEYSQEEIIKLMENLQPEGEDMIRQLHETGVISYSSGQILTRDAKIVVPRLFRSGLGIVTFGRP</sequence>
<protein>
    <recommendedName>
        <fullName evidence="3">ATP-binding protein</fullName>
    </recommendedName>
</protein>
<dbReference type="NCBIfam" id="NF047389">
    <property type="entry name" value="ATPase_Sll1717"/>
    <property type="match status" value="1"/>
</dbReference>
<dbReference type="SUPFAM" id="SSF52540">
    <property type="entry name" value="P-loop containing nucleoside triphosphate hydrolases"/>
    <property type="match status" value="1"/>
</dbReference>
<evidence type="ECO:0000313" key="2">
    <source>
        <dbReference type="Proteomes" id="UP000474718"/>
    </source>
</evidence>
<organism evidence="1 2">
    <name type="scientific">Bittarella massiliensis</name>
    <name type="common">ex Durand et al. 2017</name>
    <dbReference type="NCBI Taxonomy" id="1720313"/>
    <lineage>
        <taxon>Bacteria</taxon>
        <taxon>Bacillati</taxon>
        <taxon>Bacillota</taxon>
        <taxon>Clostridia</taxon>
        <taxon>Eubacteriales</taxon>
        <taxon>Oscillospiraceae</taxon>
        <taxon>Bittarella (ex Durand et al. 2017)</taxon>
    </lineage>
</organism>
<name>A0ABW9WVR0_9FIRM</name>
<dbReference type="EMBL" id="WWVX01000003">
    <property type="protein sequence ID" value="MZL69231.1"/>
    <property type="molecule type" value="Genomic_DNA"/>
</dbReference>
<evidence type="ECO:0008006" key="3">
    <source>
        <dbReference type="Google" id="ProtNLM"/>
    </source>
</evidence>
<accession>A0ABW9WVR0</accession>
<dbReference type="Gene3D" id="3.40.50.300">
    <property type="entry name" value="P-loop containing nucleotide triphosphate hydrolases"/>
    <property type="match status" value="1"/>
</dbReference>
<proteinExistence type="predicted"/>
<keyword evidence="2" id="KW-1185">Reference proteome</keyword>
<evidence type="ECO:0000313" key="1">
    <source>
        <dbReference type="EMBL" id="MZL69231.1"/>
    </source>
</evidence>